<evidence type="ECO:0000313" key="3">
    <source>
        <dbReference type="Proteomes" id="UP000616724"/>
    </source>
</evidence>
<sequence length="132" mass="13870">MKASGAYRFRASGVYAADTTEITQQPEGTGRSRAISIGREFSPQAYVRSEDGEYVRKSPSTVGKWSYGRNLAGVIRGEDLINGINPGFLKLVASRGAAGADGGTSEGTEDGEPPSGSRPRPSTSSPTTGDRR</sequence>
<evidence type="ECO:0000313" key="2">
    <source>
        <dbReference type="EMBL" id="GIH77175.1"/>
    </source>
</evidence>
<reference evidence="2 3" key="1">
    <citation type="submission" date="2021-01" db="EMBL/GenBank/DDBJ databases">
        <title>Whole genome shotgun sequence of Planobispora longispora NBRC 13918.</title>
        <authorList>
            <person name="Komaki H."/>
            <person name="Tamura T."/>
        </authorList>
    </citation>
    <scope>NUCLEOTIDE SEQUENCE [LARGE SCALE GENOMIC DNA]</scope>
    <source>
        <strain evidence="2 3">NBRC 13918</strain>
    </source>
</reference>
<feature type="compositionally biased region" description="Low complexity" evidence="1">
    <location>
        <begin position="113"/>
        <end position="132"/>
    </location>
</feature>
<accession>A0A8J3RLJ7</accession>
<proteinExistence type="predicted"/>
<name>A0A8J3RLJ7_9ACTN</name>
<protein>
    <submittedName>
        <fullName evidence="2">Uncharacterized protein</fullName>
    </submittedName>
</protein>
<dbReference type="Proteomes" id="UP000616724">
    <property type="component" value="Unassembled WGS sequence"/>
</dbReference>
<organism evidence="2 3">
    <name type="scientific">Planobispora longispora</name>
    <dbReference type="NCBI Taxonomy" id="28887"/>
    <lineage>
        <taxon>Bacteria</taxon>
        <taxon>Bacillati</taxon>
        <taxon>Actinomycetota</taxon>
        <taxon>Actinomycetes</taxon>
        <taxon>Streptosporangiales</taxon>
        <taxon>Streptosporangiaceae</taxon>
        <taxon>Planobispora</taxon>
    </lineage>
</organism>
<comment type="caution">
    <text evidence="2">The sequence shown here is derived from an EMBL/GenBank/DDBJ whole genome shotgun (WGS) entry which is preliminary data.</text>
</comment>
<evidence type="ECO:0000256" key="1">
    <source>
        <dbReference type="SAM" id="MobiDB-lite"/>
    </source>
</evidence>
<feature type="region of interest" description="Disordered" evidence="1">
    <location>
        <begin position="95"/>
        <end position="132"/>
    </location>
</feature>
<gene>
    <name evidence="2" type="ORF">Plo01_36040</name>
</gene>
<dbReference type="AlphaFoldDB" id="A0A8J3RLJ7"/>
<feature type="region of interest" description="Disordered" evidence="1">
    <location>
        <begin position="20"/>
        <end position="40"/>
    </location>
</feature>
<dbReference type="EMBL" id="BOOH01000026">
    <property type="protein sequence ID" value="GIH77175.1"/>
    <property type="molecule type" value="Genomic_DNA"/>
</dbReference>
<keyword evidence="3" id="KW-1185">Reference proteome</keyword>